<evidence type="ECO:0000256" key="6">
    <source>
        <dbReference type="HAMAP-Rule" id="MF_02120"/>
    </source>
</evidence>
<feature type="domain" description="Orn/DAP/Arg decarboxylase 2 C-terminal" evidence="10">
    <location>
        <begin position="319"/>
        <end position="414"/>
    </location>
</feature>
<protein>
    <recommendedName>
        <fullName evidence="6 7">Diaminopimelate decarboxylase</fullName>
        <shortName evidence="6">DAP decarboxylase</shortName>
        <shortName evidence="6">DAPDC</shortName>
        <ecNumber evidence="6 7">4.1.1.20</ecNumber>
    </recommendedName>
</protein>
<dbReference type="AlphaFoldDB" id="A0A2I1IP11"/>
<evidence type="ECO:0000313" key="13">
    <source>
        <dbReference type="Proteomes" id="UP000235122"/>
    </source>
</evidence>
<dbReference type="STRING" id="33007.HMPREF3198_01366"/>
<keyword evidence="13" id="KW-1185">Reference proteome</keyword>
<comment type="subunit">
    <text evidence="6">Homodimer.</text>
</comment>
<evidence type="ECO:0000256" key="7">
    <source>
        <dbReference type="NCBIfam" id="TIGR01048"/>
    </source>
</evidence>
<dbReference type="GO" id="GO:0008836">
    <property type="term" value="F:diaminopimelate decarboxylase activity"/>
    <property type="evidence" value="ECO:0007669"/>
    <property type="project" value="UniProtKB-UniRule"/>
</dbReference>
<evidence type="ECO:0000256" key="9">
    <source>
        <dbReference type="RuleBase" id="RU003738"/>
    </source>
</evidence>
<keyword evidence="4 6" id="KW-0457">Lysine biosynthesis</keyword>
<dbReference type="InterPro" id="IPR022643">
    <property type="entry name" value="De-COase2_C"/>
</dbReference>
<accession>A0A2I1IP11</accession>
<dbReference type="GO" id="GO:0030170">
    <property type="term" value="F:pyridoxal phosphate binding"/>
    <property type="evidence" value="ECO:0007669"/>
    <property type="project" value="UniProtKB-UniRule"/>
</dbReference>
<dbReference type="FunFam" id="3.20.20.10:FF:000003">
    <property type="entry name" value="Diaminopimelate decarboxylase"/>
    <property type="match status" value="1"/>
</dbReference>
<dbReference type="InterPro" id="IPR002986">
    <property type="entry name" value="DAP_deCOOHase_LysA"/>
</dbReference>
<sequence length="459" mass="48561">MAQVANHYAGDPSQRPDLWPWSAQRKQGVLQIGGVPLPQIGREYASPAYVWDIDDFAGRCQVWASAMAESFWEGYGFAGATVNYAGKAFLCAEAVRVATNAGLGIDTASLGELTLALKAGAPASGLGLHGNNKSEAEIELAVRSGIDRIIVDSPFEVAKVEGVAARLHKRARVMIRLVTGVHAGGHEYISTAHEDQKFGVSIATGQAEAVADAIAHAKHLELVGLHSHIGSQILDLNAFVESAGKVMAFRAKLLAKGMKVPEVDLGGGYAISYNAADPIPPTAQEVSCALAEAVKLACAQASTDIPRISIEPGRAIAGPSQVMIYRVGTIKDVTYAPGKSRRYVSVDGGMSDNIRPALYGADYTAVLANRPSEGESTLCRVVGKHCESGDVVVHNVYLPADLTEGDILAVPAVGAYGRVMASNYNMVPRPGVVGIKDGKWREVIRRETVADLLLLDKSL</sequence>
<dbReference type="Pfam" id="PF00278">
    <property type="entry name" value="Orn_DAP_Arg_deC"/>
    <property type="match status" value="1"/>
</dbReference>
<comment type="similarity">
    <text evidence="6">Belongs to the Orn/Lys/Arg decarboxylase class-II family. LysA subfamily.</text>
</comment>
<dbReference type="GO" id="GO:0009089">
    <property type="term" value="P:lysine biosynthetic process via diaminopimelate"/>
    <property type="evidence" value="ECO:0007669"/>
    <property type="project" value="UniProtKB-UniRule"/>
</dbReference>
<dbReference type="PRINTS" id="PR01179">
    <property type="entry name" value="ODADCRBXLASE"/>
</dbReference>
<dbReference type="GeneID" id="35867792"/>
<feature type="binding site" evidence="6">
    <location>
        <position position="416"/>
    </location>
    <ligand>
        <name>pyridoxal 5'-phosphate</name>
        <dbReference type="ChEBI" id="CHEBI:597326"/>
    </ligand>
</feature>
<evidence type="ECO:0000256" key="2">
    <source>
        <dbReference type="ARBA" id="ARBA00022793"/>
    </source>
</evidence>
<keyword evidence="6" id="KW-0028">Amino-acid biosynthesis</keyword>
<dbReference type="Gene3D" id="2.40.37.10">
    <property type="entry name" value="Lyase, Ornithine Decarboxylase, Chain A, domain 1"/>
    <property type="match status" value="1"/>
</dbReference>
<keyword evidence="5 6" id="KW-0456">Lyase</keyword>
<feature type="binding site" evidence="6">
    <location>
        <position position="359"/>
    </location>
    <ligand>
        <name>substrate</name>
    </ligand>
</feature>
<feature type="domain" description="Orn/DAP/Arg decarboxylase 2 N-terminal" evidence="11">
    <location>
        <begin position="79"/>
        <end position="317"/>
    </location>
</feature>
<evidence type="ECO:0000259" key="11">
    <source>
        <dbReference type="Pfam" id="PF02784"/>
    </source>
</evidence>
<dbReference type="PANTHER" id="PTHR43727">
    <property type="entry name" value="DIAMINOPIMELATE DECARBOXYLASE"/>
    <property type="match status" value="1"/>
</dbReference>
<dbReference type="UniPathway" id="UPA00034">
    <property type="reaction ID" value="UER00027"/>
</dbReference>
<comment type="cofactor">
    <cofactor evidence="1 6 8 9">
        <name>pyridoxal 5'-phosphate</name>
        <dbReference type="ChEBI" id="CHEBI:597326"/>
    </cofactor>
</comment>
<organism evidence="12 13">
    <name type="scientific">Winkia neuii</name>
    <dbReference type="NCBI Taxonomy" id="33007"/>
    <lineage>
        <taxon>Bacteria</taxon>
        <taxon>Bacillati</taxon>
        <taxon>Actinomycetota</taxon>
        <taxon>Actinomycetes</taxon>
        <taxon>Actinomycetales</taxon>
        <taxon>Actinomycetaceae</taxon>
        <taxon>Winkia</taxon>
    </lineage>
</organism>
<dbReference type="Pfam" id="PF02784">
    <property type="entry name" value="Orn_Arg_deC_N"/>
    <property type="match status" value="1"/>
</dbReference>
<comment type="caution">
    <text evidence="12">The sequence shown here is derived from an EMBL/GenBank/DDBJ whole genome shotgun (WGS) entry which is preliminary data.</text>
</comment>
<gene>
    <name evidence="6 12" type="primary">lysA</name>
    <name evidence="12" type="ORF">CYJ19_04285</name>
</gene>
<reference evidence="12 13" key="1">
    <citation type="submission" date="2017-12" db="EMBL/GenBank/DDBJ databases">
        <title>Phylogenetic diversity of female urinary microbiome.</title>
        <authorList>
            <person name="Thomas-White K."/>
            <person name="Wolfe A.J."/>
        </authorList>
    </citation>
    <scope>NUCLEOTIDE SEQUENCE [LARGE SCALE GENOMIC DNA]</scope>
    <source>
        <strain evidence="12 13">UMB0402</strain>
    </source>
</reference>
<feature type="modified residue" description="N6-(pyridoxal phosphate)lysine" evidence="6 8">
    <location>
        <position position="87"/>
    </location>
</feature>
<evidence type="ECO:0000256" key="8">
    <source>
        <dbReference type="PIRSR" id="PIRSR600183-50"/>
    </source>
</evidence>
<dbReference type="InterPro" id="IPR022644">
    <property type="entry name" value="De-COase2_N"/>
</dbReference>
<evidence type="ECO:0000256" key="5">
    <source>
        <dbReference type="ARBA" id="ARBA00023239"/>
    </source>
</evidence>
<feature type="binding site" evidence="6">
    <location>
        <position position="416"/>
    </location>
    <ligand>
        <name>substrate</name>
    </ligand>
</feature>
<comment type="pathway">
    <text evidence="6 9">Amino-acid biosynthesis; L-lysine biosynthesis via DAP pathway; L-lysine from DL-2,6-diaminopimelate: step 1/1.</text>
</comment>
<evidence type="ECO:0000256" key="3">
    <source>
        <dbReference type="ARBA" id="ARBA00022898"/>
    </source>
</evidence>
<dbReference type="EMBL" id="PKKO01000002">
    <property type="protein sequence ID" value="PKY72862.1"/>
    <property type="molecule type" value="Genomic_DNA"/>
</dbReference>
<dbReference type="SUPFAM" id="SSF50621">
    <property type="entry name" value="Alanine racemase C-terminal domain-like"/>
    <property type="match status" value="1"/>
</dbReference>
<dbReference type="HAMAP" id="MF_02120">
    <property type="entry name" value="LysA"/>
    <property type="match status" value="1"/>
</dbReference>
<dbReference type="InterPro" id="IPR009006">
    <property type="entry name" value="Ala_racemase/Decarboxylase_C"/>
</dbReference>
<keyword evidence="2 6" id="KW-0210">Decarboxylase</keyword>
<evidence type="ECO:0000313" key="12">
    <source>
        <dbReference type="EMBL" id="PKY72862.1"/>
    </source>
</evidence>
<dbReference type="PANTHER" id="PTHR43727:SF2">
    <property type="entry name" value="GROUP IV DECARBOXYLASE"/>
    <property type="match status" value="1"/>
</dbReference>
<evidence type="ECO:0000259" key="10">
    <source>
        <dbReference type="Pfam" id="PF00278"/>
    </source>
</evidence>
<dbReference type="InterPro" id="IPR029066">
    <property type="entry name" value="PLP-binding_barrel"/>
</dbReference>
<feature type="binding site" evidence="6">
    <location>
        <position position="314"/>
    </location>
    <ligand>
        <name>substrate</name>
    </ligand>
</feature>
<dbReference type="RefSeq" id="WP_024330915.1">
    <property type="nucleotide sequence ID" value="NZ_JASOXK010000008.1"/>
</dbReference>
<evidence type="ECO:0000256" key="4">
    <source>
        <dbReference type="ARBA" id="ARBA00023154"/>
    </source>
</evidence>
<feature type="binding site" evidence="6">
    <location>
        <position position="387"/>
    </location>
    <ligand>
        <name>substrate</name>
    </ligand>
</feature>
<dbReference type="PRINTS" id="PR01181">
    <property type="entry name" value="DAPDCRBXLASE"/>
</dbReference>
<evidence type="ECO:0000256" key="1">
    <source>
        <dbReference type="ARBA" id="ARBA00001933"/>
    </source>
</evidence>
<proteinExistence type="inferred from homology"/>
<dbReference type="InterPro" id="IPR000183">
    <property type="entry name" value="Orn/DAP/Arg_de-COase"/>
</dbReference>
<dbReference type="CDD" id="cd06828">
    <property type="entry name" value="PLPDE_III_DapDC"/>
    <property type="match status" value="1"/>
</dbReference>
<dbReference type="Proteomes" id="UP000235122">
    <property type="component" value="Unassembled WGS sequence"/>
</dbReference>
<feature type="binding site" evidence="6">
    <location>
        <position position="268"/>
    </location>
    <ligand>
        <name>pyridoxal 5'-phosphate</name>
        <dbReference type="ChEBI" id="CHEBI:597326"/>
    </ligand>
</feature>
<dbReference type="EC" id="4.1.1.20" evidence="6 7"/>
<feature type="binding site" evidence="6">
    <location>
        <begin position="311"/>
        <end position="314"/>
    </location>
    <ligand>
        <name>pyridoxal 5'-phosphate</name>
        <dbReference type="ChEBI" id="CHEBI:597326"/>
    </ligand>
</feature>
<keyword evidence="3 6" id="KW-0663">Pyridoxal phosphate</keyword>
<feature type="binding site" evidence="6">
    <location>
        <position position="355"/>
    </location>
    <ligand>
        <name>substrate</name>
    </ligand>
</feature>
<comment type="catalytic activity">
    <reaction evidence="6 9">
        <text>meso-2,6-diaminopimelate + H(+) = L-lysine + CO2</text>
        <dbReference type="Rhea" id="RHEA:15101"/>
        <dbReference type="ChEBI" id="CHEBI:15378"/>
        <dbReference type="ChEBI" id="CHEBI:16526"/>
        <dbReference type="ChEBI" id="CHEBI:32551"/>
        <dbReference type="ChEBI" id="CHEBI:57791"/>
        <dbReference type="EC" id="4.1.1.20"/>
    </reaction>
</comment>
<comment type="function">
    <text evidence="6">Specifically catalyzes the decarboxylation of meso-diaminopimelate (meso-DAP) to L-lysine.</text>
</comment>
<dbReference type="SUPFAM" id="SSF51419">
    <property type="entry name" value="PLP-binding barrel"/>
    <property type="match status" value="1"/>
</dbReference>
<dbReference type="Gene3D" id="3.20.20.10">
    <property type="entry name" value="Alanine racemase"/>
    <property type="match status" value="1"/>
</dbReference>
<dbReference type="NCBIfam" id="TIGR01048">
    <property type="entry name" value="lysA"/>
    <property type="match status" value="1"/>
</dbReference>
<name>A0A2I1IP11_9ACTO</name>
<feature type="active site" description="Proton donor" evidence="8">
    <location>
        <position position="386"/>
    </location>
</feature>